<feature type="region of interest" description="Disordered" evidence="3">
    <location>
        <begin position="362"/>
        <end position="388"/>
    </location>
</feature>
<dbReference type="SMART" id="SM00360">
    <property type="entry name" value="RRM"/>
    <property type="match status" value="1"/>
</dbReference>
<evidence type="ECO:0000259" key="5">
    <source>
        <dbReference type="PROSITE" id="PS50128"/>
    </source>
</evidence>
<dbReference type="Gene3D" id="3.30.70.330">
    <property type="match status" value="1"/>
</dbReference>
<dbReference type="InterPro" id="IPR035979">
    <property type="entry name" value="RBD_domain_sf"/>
</dbReference>
<dbReference type="SMART" id="SM00582">
    <property type="entry name" value="RPR"/>
    <property type="match status" value="1"/>
</dbReference>
<dbReference type="SMART" id="SM00648">
    <property type="entry name" value="SWAP"/>
    <property type="match status" value="1"/>
</dbReference>
<dbReference type="STRING" id="578459.A0A0P9GWK0"/>
<dbReference type="EMBL" id="KQ474091">
    <property type="protein sequence ID" value="KPV71807.1"/>
    <property type="molecule type" value="Genomic_DNA"/>
</dbReference>
<dbReference type="GO" id="GO:0005634">
    <property type="term" value="C:nucleus"/>
    <property type="evidence" value="ECO:0007669"/>
    <property type="project" value="TreeGrafter"/>
</dbReference>
<evidence type="ECO:0000256" key="3">
    <source>
        <dbReference type="SAM" id="MobiDB-lite"/>
    </source>
</evidence>
<protein>
    <recommendedName>
        <fullName evidence="9">RRM domain-containing protein</fullName>
    </recommendedName>
</protein>
<dbReference type="PROSITE" id="PS50102">
    <property type="entry name" value="RRM"/>
    <property type="match status" value="1"/>
</dbReference>
<dbReference type="OMA" id="FKSRVCN"/>
<dbReference type="PROSITE" id="PS50128">
    <property type="entry name" value="SURP"/>
    <property type="match status" value="1"/>
</dbReference>
<feature type="compositionally biased region" description="Pro residues" evidence="3">
    <location>
        <begin position="116"/>
        <end position="133"/>
    </location>
</feature>
<dbReference type="Pfam" id="PF00076">
    <property type="entry name" value="RRM_1"/>
    <property type="match status" value="1"/>
</dbReference>
<feature type="compositionally biased region" description="Basic residues" evidence="3">
    <location>
        <begin position="371"/>
        <end position="381"/>
    </location>
</feature>
<dbReference type="Pfam" id="PF04818">
    <property type="entry name" value="CID"/>
    <property type="match status" value="1"/>
</dbReference>
<organism evidence="7 8">
    <name type="scientific">Rhodotorula graminis (strain WP1)</name>
    <dbReference type="NCBI Taxonomy" id="578459"/>
    <lineage>
        <taxon>Eukaryota</taxon>
        <taxon>Fungi</taxon>
        <taxon>Dikarya</taxon>
        <taxon>Basidiomycota</taxon>
        <taxon>Pucciniomycotina</taxon>
        <taxon>Microbotryomycetes</taxon>
        <taxon>Sporidiobolales</taxon>
        <taxon>Sporidiobolaceae</taxon>
        <taxon>Rhodotorula</taxon>
    </lineage>
</organism>
<dbReference type="InterPro" id="IPR051485">
    <property type="entry name" value="SR-CTD_assoc_factor"/>
</dbReference>
<dbReference type="GeneID" id="28978783"/>
<evidence type="ECO:0000259" key="6">
    <source>
        <dbReference type="PROSITE" id="PS51391"/>
    </source>
</evidence>
<feature type="region of interest" description="Disordered" evidence="3">
    <location>
        <begin position="689"/>
        <end position="725"/>
    </location>
</feature>
<feature type="domain" description="CID" evidence="6">
    <location>
        <begin position="483"/>
        <end position="629"/>
    </location>
</feature>
<evidence type="ECO:0000313" key="8">
    <source>
        <dbReference type="Proteomes" id="UP000053890"/>
    </source>
</evidence>
<dbReference type="SUPFAM" id="SSF54928">
    <property type="entry name" value="RNA-binding domain, RBD"/>
    <property type="match status" value="1"/>
</dbReference>
<evidence type="ECO:0000313" key="7">
    <source>
        <dbReference type="EMBL" id="KPV71807.1"/>
    </source>
</evidence>
<dbReference type="Gene3D" id="1.10.10.790">
    <property type="entry name" value="Surp module"/>
    <property type="match status" value="1"/>
</dbReference>
<dbReference type="InterPro" id="IPR000061">
    <property type="entry name" value="Surp"/>
</dbReference>
<dbReference type="InterPro" id="IPR000504">
    <property type="entry name" value="RRM_dom"/>
</dbReference>
<evidence type="ECO:0000256" key="2">
    <source>
        <dbReference type="PROSITE-ProRule" id="PRU00176"/>
    </source>
</evidence>
<dbReference type="SUPFAM" id="SSF48464">
    <property type="entry name" value="ENTH/VHS domain"/>
    <property type="match status" value="1"/>
</dbReference>
<dbReference type="AlphaFoldDB" id="A0A0P9GWK0"/>
<dbReference type="PROSITE" id="PS51391">
    <property type="entry name" value="CID"/>
    <property type="match status" value="1"/>
</dbReference>
<dbReference type="InterPro" id="IPR012677">
    <property type="entry name" value="Nucleotide-bd_a/b_plait_sf"/>
</dbReference>
<feature type="compositionally biased region" description="Low complexity" evidence="3">
    <location>
        <begin position="654"/>
        <end position="667"/>
    </location>
</feature>
<dbReference type="InterPro" id="IPR006569">
    <property type="entry name" value="CID_dom"/>
</dbReference>
<dbReference type="Gene3D" id="1.25.40.90">
    <property type="match status" value="1"/>
</dbReference>
<reference evidence="7 8" key="1">
    <citation type="journal article" date="2015" name="Front. Microbiol.">
        <title>Genome sequence of the plant growth promoting endophytic yeast Rhodotorula graminis WP1.</title>
        <authorList>
            <person name="Firrincieli A."/>
            <person name="Otillar R."/>
            <person name="Salamov A."/>
            <person name="Schmutz J."/>
            <person name="Khan Z."/>
            <person name="Redman R.S."/>
            <person name="Fleck N.D."/>
            <person name="Lindquist E."/>
            <person name="Grigoriev I.V."/>
            <person name="Doty S.L."/>
        </authorList>
    </citation>
    <scope>NUCLEOTIDE SEQUENCE [LARGE SCALE GENOMIC DNA]</scope>
    <source>
        <strain evidence="7 8">WP1</strain>
    </source>
</reference>
<feature type="region of interest" description="Disordered" evidence="3">
    <location>
        <begin position="632"/>
        <end position="667"/>
    </location>
</feature>
<feature type="domain" description="RRM" evidence="4">
    <location>
        <begin position="237"/>
        <end position="322"/>
    </location>
</feature>
<proteinExistence type="predicted"/>
<name>A0A0P9GWK0_RHOGW</name>
<dbReference type="PANTHER" id="PTHR23140">
    <property type="entry name" value="RNA PROCESSING PROTEIN LD23810P"/>
    <property type="match status" value="1"/>
</dbReference>
<feature type="region of interest" description="Disordered" evidence="3">
    <location>
        <begin position="73"/>
        <end position="174"/>
    </location>
</feature>
<evidence type="ECO:0008006" key="9">
    <source>
        <dbReference type="Google" id="ProtNLM"/>
    </source>
</evidence>
<sequence>MDPRHRLALTDTSDDRPGPWQPAPSVAANKVARFTGTTRKSKFELEREAEQQRDKAARDDAARAYDEFVEAFGGDDEVGPSRGGARARVGGAGAGRSKGKGFVRAGGVEKYDPLAGRPPQPEQAAPAPAPAAPTPSASRAALQPQAAAFVPKNQPRATAASLMADEDESQAQAPVVSVRKKRAGDTFLEQLKRDQAAREERLKQTAGRVGSSITALAAREHAPVLTGSYDVGDPLTTNLHVGGLPTNVTEQSFGKLFAQFGPVGSVKIMWPRLDSGHLAAMGGRKLGGFVAFLRRPDAERAAKEMDGAEWGDNTLKIGWGKAVPIPATAIYEPDYDARSSHRARSRSLSPDLDPHEFLRAKAAGGPSSASKRARSHSRSPPRTRAWPQLEEGVDEPFLVAVAKRVRDNGRQFEEVLKDKERDNARFDFLRDDKLPSYHYFRMLVDPSYEPPLVASFDDEGKASIYSSDSSEYSDDDRVGKGHLSPLAERRFTSLLRGLTSSRDKIARGMSFALEHADSADYIADLLVCSLTIDSTPVPRKLARLHLVSDILHNSAASVPNAWTYRSIFERKLPAVFDHLGDIYLSFPGRLKAEQFRGLIEKVLDVWANDWIVFEPSVIDDFKRRLAGLDVLPPSSALEPSTDSAPSADVDMHGESAVAPSQAPAQAPVAADALAEPSSRAFKPSFKAASFAPAAPEPESEVDADVDGAPVELGGGGGEDDVDGAPVELELDGAPLDLDGDEVDGAPIALDDDVDGAPVAAAAEEDVDGAPLPVGRETETVVLDGEGEEAMDMGSEDDIFQ</sequence>
<feature type="compositionally biased region" description="Basic and acidic residues" evidence="3">
    <location>
        <begin position="41"/>
        <end position="61"/>
    </location>
</feature>
<keyword evidence="1 2" id="KW-0694">RNA-binding</keyword>
<feature type="region of interest" description="Disordered" evidence="3">
    <location>
        <begin position="36"/>
        <end position="61"/>
    </location>
</feature>
<feature type="region of interest" description="Disordered" evidence="3">
    <location>
        <begin position="1"/>
        <end position="24"/>
    </location>
</feature>
<dbReference type="RefSeq" id="XP_018267856.1">
    <property type="nucleotide sequence ID" value="XM_018418336.1"/>
</dbReference>
<dbReference type="GO" id="GO:0003723">
    <property type="term" value="F:RNA binding"/>
    <property type="evidence" value="ECO:0007669"/>
    <property type="project" value="UniProtKB-UniRule"/>
</dbReference>
<gene>
    <name evidence="7" type="ORF">RHOBADRAFT_56422</name>
</gene>
<keyword evidence="8" id="KW-1185">Reference proteome</keyword>
<feature type="domain" description="SURP motif" evidence="5">
    <location>
        <begin position="397"/>
        <end position="440"/>
    </location>
</feature>
<dbReference type="Pfam" id="PF01805">
    <property type="entry name" value="Surp"/>
    <property type="match status" value="1"/>
</dbReference>
<dbReference type="InterPro" id="IPR008942">
    <property type="entry name" value="ENTH_VHS"/>
</dbReference>
<accession>A0A0P9GWK0</accession>
<dbReference type="SUPFAM" id="SSF109905">
    <property type="entry name" value="Surp module (SWAP domain)"/>
    <property type="match status" value="1"/>
</dbReference>
<feature type="compositionally biased region" description="Low complexity" evidence="3">
    <location>
        <begin position="134"/>
        <end position="148"/>
    </location>
</feature>
<dbReference type="Proteomes" id="UP000053890">
    <property type="component" value="Unassembled WGS sequence"/>
</dbReference>
<evidence type="ECO:0000256" key="1">
    <source>
        <dbReference type="ARBA" id="ARBA00022884"/>
    </source>
</evidence>
<dbReference type="OrthoDB" id="377209at2759"/>
<dbReference type="InterPro" id="IPR035967">
    <property type="entry name" value="SWAP/Surp_sf"/>
</dbReference>
<evidence type="ECO:0000259" key="4">
    <source>
        <dbReference type="PROSITE" id="PS50102"/>
    </source>
</evidence>
<dbReference type="PANTHER" id="PTHR23140:SF0">
    <property type="entry name" value="U2 SNRNP-ASSOCIATED SURP MOTIF-CONTAINING PROTEIN"/>
    <property type="match status" value="1"/>
</dbReference>
<dbReference type="GO" id="GO:0006396">
    <property type="term" value="P:RNA processing"/>
    <property type="evidence" value="ECO:0007669"/>
    <property type="project" value="InterPro"/>
</dbReference>